<evidence type="ECO:0000313" key="4">
    <source>
        <dbReference type="Proteomes" id="UP000282106"/>
    </source>
</evidence>
<proteinExistence type="predicted"/>
<dbReference type="GO" id="GO:0016788">
    <property type="term" value="F:hydrolase activity, acting on ester bonds"/>
    <property type="evidence" value="ECO:0007669"/>
    <property type="project" value="InterPro"/>
</dbReference>
<protein>
    <submittedName>
        <fullName evidence="3">Phosphoesterase</fullName>
    </submittedName>
</protein>
<evidence type="ECO:0000313" key="3">
    <source>
        <dbReference type="EMBL" id="ROH89018.1"/>
    </source>
</evidence>
<keyword evidence="4" id="KW-1185">Reference proteome</keyword>
<dbReference type="Proteomes" id="UP000282106">
    <property type="component" value="Unassembled WGS sequence"/>
</dbReference>
<keyword evidence="2" id="KW-0732">Signal</keyword>
<dbReference type="InterPro" id="IPR017850">
    <property type="entry name" value="Alkaline_phosphatase_core_sf"/>
</dbReference>
<dbReference type="AlphaFoldDB" id="A0A3N0V9L3"/>
<dbReference type="EMBL" id="RJVO01000005">
    <property type="protein sequence ID" value="ROH89018.1"/>
    <property type="molecule type" value="Genomic_DNA"/>
</dbReference>
<dbReference type="RefSeq" id="WP_123212040.1">
    <property type="nucleotide sequence ID" value="NZ_RJVO01000005.1"/>
</dbReference>
<feature type="signal peptide" evidence="2">
    <location>
        <begin position="1"/>
        <end position="24"/>
    </location>
</feature>
<sequence length="377" mass="39361">MKALLPLLLILGLAACGGSEPATGAGSKASKPGHVFIIVLENKSYADTFGAGADSAAPYLASELPKLGVLLSQYHGTGHVSLDNYISMVGGQSPNTATATDCLAYLDWVGTTTPDANGQVTGFGCVYPPAIKTIANQLQDKGLSWKGYMQDMGFDLARDGSATCSHPKLNAQDGTQSATASDQYATRHNPFMYFHSIIDDQANCDAHVVELAALKADLLKEATTPRYAFITPNLCADGHDSGCANGDPGGLVGIDDFLKEWVPRIMASPAYQKDGLILVTFDEANLGANTEDAAACCNEPRGPNSVLPGLFGPGGGRIGAVLISPFIKPGTLSEVPYNHYSMLKSIEDLFGLPYLGHAGQAGLAPFGTDVYSNLPGA</sequence>
<dbReference type="InParanoid" id="A0A3N0V9L3"/>
<evidence type="ECO:0000256" key="2">
    <source>
        <dbReference type="SAM" id="SignalP"/>
    </source>
</evidence>
<keyword evidence="1" id="KW-0378">Hydrolase</keyword>
<dbReference type="PANTHER" id="PTHR31956">
    <property type="entry name" value="NON-SPECIFIC PHOSPHOLIPASE C4-RELATED"/>
    <property type="match status" value="1"/>
</dbReference>
<dbReference type="Gene3D" id="3.40.720.10">
    <property type="entry name" value="Alkaline Phosphatase, subunit A"/>
    <property type="match status" value="1"/>
</dbReference>
<dbReference type="Pfam" id="PF04185">
    <property type="entry name" value="Phosphoesterase"/>
    <property type="match status" value="1"/>
</dbReference>
<dbReference type="PROSITE" id="PS51257">
    <property type="entry name" value="PROKAR_LIPOPROTEIN"/>
    <property type="match status" value="1"/>
</dbReference>
<gene>
    <name evidence="3" type="ORF">ED208_11420</name>
</gene>
<evidence type="ECO:0000256" key="1">
    <source>
        <dbReference type="ARBA" id="ARBA00022801"/>
    </source>
</evidence>
<accession>A0A3N0V9L3</accession>
<reference evidence="3 4" key="1">
    <citation type="submission" date="2018-10" db="EMBL/GenBank/DDBJ databases">
        <authorList>
            <person name="Chen W.-M."/>
        </authorList>
    </citation>
    <scope>NUCLEOTIDE SEQUENCE [LARGE SCALE GENOMIC DNA]</scope>
    <source>
        <strain evidence="3 4">THS-13</strain>
    </source>
</reference>
<dbReference type="InterPro" id="IPR007312">
    <property type="entry name" value="Phosphoesterase"/>
</dbReference>
<organism evidence="3 4">
    <name type="scientific">Stagnimonas aquatica</name>
    <dbReference type="NCBI Taxonomy" id="2689987"/>
    <lineage>
        <taxon>Bacteria</taxon>
        <taxon>Pseudomonadati</taxon>
        <taxon>Pseudomonadota</taxon>
        <taxon>Gammaproteobacteria</taxon>
        <taxon>Nevskiales</taxon>
        <taxon>Nevskiaceae</taxon>
        <taxon>Stagnimonas</taxon>
    </lineage>
</organism>
<feature type="chain" id="PRO_5018008455" evidence="2">
    <location>
        <begin position="25"/>
        <end position="377"/>
    </location>
</feature>
<comment type="caution">
    <text evidence="3">The sequence shown here is derived from an EMBL/GenBank/DDBJ whole genome shotgun (WGS) entry which is preliminary data.</text>
</comment>
<dbReference type="PANTHER" id="PTHR31956:SF8">
    <property type="entry name" value="ACID PHOSPHATASE PHOA (AFU_ORTHOLOGUE AFUA_1G03570)"/>
    <property type="match status" value="1"/>
</dbReference>
<name>A0A3N0V9L3_9GAMM</name>
<dbReference type="GO" id="GO:0009395">
    <property type="term" value="P:phospholipid catabolic process"/>
    <property type="evidence" value="ECO:0007669"/>
    <property type="project" value="TreeGrafter"/>
</dbReference>